<comment type="caution">
    <text evidence="1">The sequence shown here is derived from an EMBL/GenBank/DDBJ whole genome shotgun (WGS) entry which is preliminary data.</text>
</comment>
<proteinExistence type="predicted"/>
<evidence type="ECO:0000313" key="2">
    <source>
        <dbReference type="Proteomes" id="UP001154282"/>
    </source>
</evidence>
<evidence type="ECO:0000313" key="1">
    <source>
        <dbReference type="EMBL" id="CAI0374200.1"/>
    </source>
</evidence>
<accession>A0AAV0GMK5</accession>
<sequence>MITSTARGSTLITGFVSTNVSHQSYSRNSSEEDLRRVADIFSVFLFSSLSELQV</sequence>
<name>A0AAV0GMK5_9ROSI</name>
<gene>
    <name evidence="1" type="ORF">LITE_LOCUS97</name>
</gene>
<keyword evidence="2" id="KW-1185">Reference proteome</keyword>
<protein>
    <submittedName>
        <fullName evidence="1">Uncharacterized protein</fullName>
    </submittedName>
</protein>
<dbReference type="EMBL" id="CAMGYJ010000002">
    <property type="protein sequence ID" value="CAI0374200.1"/>
    <property type="molecule type" value="Genomic_DNA"/>
</dbReference>
<dbReference type="AlphaFoldDB" id="A0AAV0GMK5"/>
<organism evidence="1 2">
    <name type="scientific">Linum tenue</name>
    <dbReference type="NCBI Taxonomy" id="586396"/>
    <lineage>
        <taxon>Eukaryota</taxon>
        <taxon>Viridiplantae</taxon>
        <taxon>Streptophyta</taxon>
        <taxon>Embryophyta</taxon>
        <taxon>Tracheophyta</taxon>
        <taxon>Spermatophyta</taxon>
        <taxon>Magnoliopsida</taxon>
        <taxon>eudicotyledons</taxon>
        <taxon>Gunneridae</taxon>
        <taxon>Pentapetalae</taxon>
        <taxon>rosids</taxon>
        <taxon>fabids</taxon>
        <taxon>Malpighiales</taxon>
        <taxon>Linaceae</taxon>
        <taxon>Linum</taxon>
    </lineage>
</organism>
<dbReference type="Proteomes" id="UP001154282">
    <property type="component" value="Unassembled WGS sequence"/>
</dbReference>
<reference evidence="1" key="1">
    <citation type="submission" date="2022-08" db="EMBL/GenBank/DDBJ databases">
        <authorList>
            <person name="Gutierrez-Valencia J."/>
        </authorList>
    </citation>
    <scope>NUCLEOTIDE SEQUENCE</scope>
</reference>